<feature type="domain" description="SS18 N-terminal" evidence="2">
    <location>
        <begin position="14"/>
        <end position="56"/>
    </location>
</feature>
<reference evidence="3" key="3">
    <citation type="submission" date="2025-09" db="UniProtKB">
        <authorList>
            <consortium name="Ensembl"/>
        </authorList>
    </citation>
    <scope>IDENTIFICATION</scope>
</reference>
<comment type="similarity">
    <text evidence="1">Belongs to the SS18 family.</text>
</comment>
<dbReference type="Proteomes" id="UP000694554">
    <property type="component" value="Chromosome 18"/>
</dbReference>
<proteinExistence type="inferred from homology"/>
<dbReference type="InterPro" id="IPR007726">
    <property type="entry name" value="SS18_N"/>
</dbReference>
<evidence type="ECO:0000313" key="3">
    <source>
        <dbReference type="Ensembl" id="ENSPSNP00000015043.1"/>
    </source>
</evidence>
<organism evidence="3 4">
    <name type="scientific">Phocoena sinus</name>
    <name type="common">Vaquita</name>
    <dbReference type="NCBI Taxonomy" id="42100"/>
    <lineage>
        <taxon>Eukaryota</taxon>
        <taxon>Metazoa</taxon>
        <taxon>Chordata</taxon>
        <taxon>Craniata</taxon>
        <taxon>Vertebrata</taxon>
        <taxon>Euteleostomi</taxon>
        <taxon>Mammalia</taxon>
        <taxon>Eutheria</taxon>
        <taxon>Laurasiatheria</taxon>
        <taxon>Artiodactyla</taxon>
        <taxon>Whippomorpha</taxon>
        <taxon>Cetacea</taxon>
        <taxon>Odontoceti</taxon>
        <taxon>Phocoenidae</taxon>
        <taxon>Phocoena</taxon>
    </lineage>
</organism>
<dbReference type="AlphaFoldDB" id="A0A8C9BXX7"/>
<sequence>MSVAFAFARQRGKGEVMQQTTQKMLDENHHLIQFILDYQSKGKTLSGCHHHHHHLQNLSTFRTETLSPIS</sequence>
<keyword evidence="4" id="KW-1185">Reference proteome</keyword>
<protein>
    <recommendedName>
        <fullName evidence="2">SS18 N-terminal domain-containing protein</fullName>
    </recommendedName>
</protein>
<evidence type="ECO:0000256" key="1">
    <source>
        <dbReference type="ARBA" id="ARBA00007945"/>
    </source>
</evidence>
<accession>A0A8C9BXX7</accession>
<evidence type="ECO:0000259" key="2">
    <source>
        <dbReference type="Pfam" id="PF05030"/>
    </source>
</evidence>
<dbReference type="Pfam" id="PF05030">
    <property type="entry name" value="SSXT"/>
    <property type="match status" value="1"/>
</dbReference>
<reference evidence="3" key="1">
    <citation type="submission" date="2019-08" db="EMBL/GenBank/DDBJ databases">
        <title>Phocoena sinus (Vaquita) genome, mPhoSin1, primary haplotype.</title>
        <authorList>
            <person name="Morin P."/>
            <person name="Mountcastle J."/>
            <person name="Fungtammasan C."/>
            <person name="Rhie A."/>
            <person name="Rojas-Bracho L."/>
            <person name="Smith C.R."/>
            <person name="Taylor B.L."/>
            <person name="Gulland F.M.D."/>
            <person name="Musser W."/>
            <person name="Houck M."/>
            <person name="Haase B."/>
            <person name="Paez S."/>
            <person name="Howe K."/>
            <person name="Torrance J."/>
            <person name="Formenti G."/>
            <person name="Phillippy A."/>
            <person name="Ryder O."/>
            <person name="Jarvis E.D."/>
            <person name="Fedrigo O."/>
        </authorList>
    </citation>
    <scope>NUCLEOTIDE SEQUENCE [LARGE SCALE GENOMIC DNA]</scope>
</reference>
<name>A0A8C9BXX7_PHOSS</name>
<dbReference type="GeneTree" id="ENSGT00940000159853"/>
<dbReference type="Ensembl" id="ENSPSNT00000016982.1">
    <property type="protein sequence ID" value="ENSPSNP00000015043.1"/>
    <property type="gene ID" value="ENSPSNG00000011098.1"/>
</dbReference>
<evidence type="ECO:0000313" key="4">
    <source>
        <dbReference type="Proteomes" id="UP000694554"/>
    </source>
</evidence>
<reference evidence="3" key="2">
    <citation type="submission" date="2025-08" db="UniProtKB">
        <authorList>
            <consortium name="Ensembl"/>
        </authorList>
    </citation>
    <scope>IDENTIFICATION</scope>
</reference>